<dbReference type="GO" id="GO:0019901">
    <property type="term" value="F:protein kinase binding"/>
    <property type="evidence" value="ECO:0007669"/>
    <property type="project" value="InterPro"/>
</dbReference>
<comment type="caution">
    <text evidence="2">The sequence shown here is derived from an EMBL/GenBank/DDBJ whole genome shotgun (WGS) entry which is preliminary data.</text>
</comment>
<dbReference type="EMBL" id="SRLO01001202">
    <property type="protein sequence ID" value="TNN40287.1"/>
    <property type="molecule type" value="Genomic_DNA"/>
</dbReference>
<proteinExistence type="predicted"/>
<evidence type="ECO:0000313" key="3">
    <source>
        <dbReference type="Proteomes" id="UP000314294"/>
    </source>
</evidence>
<dbReference type="Proteomes" id="UP000314294">
    <property type="component" value="Unassembled WGS sequence"/>
</dbReference>
<gene>
    <name evidence="2" type="primary">PPP1R12C_1</name>
    <name evidence="2" type="ORF">EYF80_049534</name>
</gene>
<dbReference type="AlphaFoldDB" id="A0A4Z2FGG0"/>
<feature type="domain" description="cGMP-dependent protein kinase interacting" evidence="1">
    <location>
        <begin position="38"/>
        <end position="93"/>
    </location>
</feature>
<dbReference type="Pfam" id="PF15898">
    <property type="entry name" value="PRKG1_interact"/>
    <property type="match status" value="1"/>
</dbReference>
<dbReference type="InterPro" id="IPR031775">
    <property type="entry name" value="PRKG1_interact"/>
</dbReference>
<protein>
    <submittedName>
        <fullName evidence="2">Protein phosphatase 1 regulatory subunit 12C</fullName>
    </submittedName>
</protein>
<sequence length="118" mass="13348">MTEGAGLKNNSVNDDVDVCYHGNGLSCRESRSGDLSSDYRTLYLKVLQENLALKDELQEKELLLSQNKVELERLQQSQDCSTDRPALLELERFSSFSSFLLTGLLLEQQLLLLLLLLL</sequence>
<dbReference type="Gene3D" id="6.10.250.1820">
    <property type="match status" value="1"/>
</dbReference>
<evidence type="ECO:0000313" key="2">
    <source>
        <dbReference type="EMBL" id="TNN40287.1"/>
    </source>
</evidence>
<keyword evidence="3" id="KW-1185">Reference proteome</keyword>
<organism evidence="2 3">
    <name type="scientific">Liparis tanakae</name>
    <name type="common">Tanaka's snailfish</name>
    <dbReference type="NCBI Taxonomy" id="230148"/>
    <lineage>
        <taxon>Eukaryota</taxon>
        <taxon>Metazoa</taxon>
        <taxon>Chordata</taxon>
        <taxon>Craniata</taxon>
        <taxon>Vertebrata</taxon>
        <taxon>Euteleostomi</taxon>
        <taxon>Actinopterygii</taxon>
        <taxon>Neopterygii</taxon>
        <taxon>Teleostei</taxon>
        <taxon>Neoteleostei</taxon>
        <taxon>Acanthomorphata</taxon>
        <taxon>Eupercaria</taxon>
        <taxon>Perciformes</taxon>
        <taxon>Cottioidei</taxon>
        <taxon>Cottales</taxon>
        <taxon>Liparidae</taxon>
        <taxon>Liparis</taxon>
    </lineage>
</organism>
<evidence type="ECO:0000259" key="1">
    <source>
        <dbReference type="Pfam" id="PF15898"/>
    </source>
</evidence>
<reference evidence="2 3" key="1">
    <citation type="submission" date="2019-03" db="EMBL/GenBank/DDBJ databases">
        <title>First draft genome of Liparis tanakae, snailfish: a comprehensive survey of snailfish specific genes.</title>
        <authorList>
            <person name="Kim W."/>
            <person name="Song I."/>
            <person name="Jeong J.-H."/>
            <person name="Kim D."/>
            <person name="Kim S."/>
            <person name="Ryu S."/>
            <person name="Song J.Y."/>
            <person name="Lee S.K."/>
        </authorList>
    </citation>
    <scope>NUCLEOTIDE SEQUENCE [LARGE SCALE GENOMIC DNA]</scope>
    <source>
        <tissue evidence="2">Muscle</tissue>
    </source>
</reference>
<name>A0A4Z2FGG0_9TELE</name>
<accession>A0A4Z2FGG0</accession>